<gene>
    <name evidence="1" type="ORF">GEV02_17510</name>
</gene>
<reference evidence="1 2" key="1">
    <citation type="submission" date="2019-10" db="EMBL/GenBank/DDBJ databases">
        <title>Two novel species isolated from a subtropical stream in China.</title>
        <authorList>
            <person name="Lu H."/>
        </authorList>
    </citation>
    <scope>NUCLEOTIDE SEQUENCE [LARGE SCALE GENOMIC DNA]</scope>
    <source>
        <strain evidence="1 2">FT29W</strain>
    </source>
</reference>
<organism evidence="1 2">
    <name type="scientific">Rugamonas aquatica</name>
    <dbReference type="NCBI Taxonomy" id="2743357"/>
    <lineage>
        <taxon>Bacteria</taxon>
        <taxon>Pseudomonadati</taxon>
        <taxon>Pseudomonadota</taxon>
        <taxon>Betaproteobacteria</taxon>
        <taxon>Burkholderiales</taxon>
        <taxon>Oxalobacteraceae</taxon>
        <taxon>Telluria group</taxon>
        <taxon>Rugamonas</taxon>
    </lineage>
</organism>
<dbReference type="RefSeq" id="WP_152839185.1">
    <property type="nucleotide sequence ID" value="NZ_WHUG01000006.1"/>
</dbReference>
<dbReference type="EMBL" id="WHUG01000006">
    <property type="protein sequence ID" value="MQA39950.1"/>
    <property type="molecule type" value="Genomic_DNA"/>
</dbReference>
<keyword evidence="2" id="KW-1185">Reference proteome</keyword>
<sequence>MEINVPTEIVEAYVFANTPAYLYRKLVASTYVSALNKLSKDNLSELVVRSTNGTVEAVALAYAALLSLLRSGEANLAKELVVKAQLNWANEIILLHQQKNTSVNNAHYVSATAPQATGTPQMGIVGSYRSGHPSSNFVSYSPANS</sequence>
<evidence type="ECO:0000313" key="1">
    <source>
        <dbReference type="EMBL" id="MQA39950.1"/>
    </source>
</evidence>
<evidence type="ECO:0000313" key="2">
    <source>
        <dbReference type="Proteomes" id="UP000440498"/>
    </source>
</evidence>
<proteinExistence type="predicted"/>
<dbReference type="AlphaFoldDB" id="A0A6A7N4P1"/>
<name>A0A6A7N4P1_9BURK</name>
<protein>
    <submittedName>
        <fullName evidence="1">Uncharacterized protein</fullName>
    </submittedName>
</protein>
<comment type="caution">
    <text evidence="1">The sequence shown here is derived from an EMBL/GenBank/DDBJ whole genome shotgun (WGS) entry which is preliminary data.</text>
</comment>
<accession>A0A6A7N4P1</accession>
<dbReference type="Proteomes" id="UP000440498">
    <property type="component" value="Unassembled WGS sequence"/>
</dbReference>